<dbReference type="SMART" id="SM00164">
    <property type="entry name" value="TBC"/>
    <property type="match status" value="1"/>
</dbReference>
<dbReference type="InterPro" id="IPR035969">
    <property type="entry name" value="Rab-GAP_TBC_sf"/>
</dbReference>
<sequence>MNDLRDIAKQLGVHTSSLSASFVNAFFITQTPQETAYDDFAEQFAINPGFERERTIWRPNKVETTLPLRWKVFLSFLPPTPELWKKIDEERKDKYIELCKKYHEQLTAFEKENPIDSYSPDFLSKEPKEIEDMSLRRTIWEIKKDARRTHFDKDILKKRFLLHKLLLLHQLDTQFEYVQGMNEIISIIIDVFGTNKNGVELESEVFWFFKDLMEIMGDWFKGGDDGVRWISKRCEVIESILETKDEELAIHLKTLKIEMQLFLLRWVRLLFCQVYPINTIKPMWDVIFAFSGRLSLVDHICVVMIILQRAKILDGDATHAYSVLFNYPIDEHSPDFIINLALASCMWFEQPLIRNLYFKQRVIVKRESGFWRKQKEQKLIPPKNSVISQIPVPSPSFTPNSSLLDKFRSIEQHLKIALQNIDEDSDTAEELKKALSDLFQLRNDIQSEENFFVMF</sequence>
<dbReference type="PANTHER" id="PTHR22957:SF661">
    <property type="entry name" value="GH16847P"/>
    <property type="match status" value="1"/>
</dbReference>
<comment type="caution">
    <text evidence="3">The sequence shown here is derived from an EMBL/GenBank/DDBJ whole genome shotgun (WGS) entry which is preliminary data.</text>
</comment>
<reference evidence="3 4" key="1">
    <citation type="journal article" date="2019" name="PLoS Negl. Trop. Dis.">
        <title>Whole genome sequencing of Entamoeba nuttalli reveals mammalian host-related molecular signatures and a novel octapeptide-repeat surface protein.</title>
        <authorList>
            <person name="Tanaka M."/>
            <person name="Makiuchi T."/>
            <person name="Komiyama T."/>
            <person name="Shiina T."/>
            <person name="Osaki K."/>
            <person name="Tachibana H."/>
        </authorList>
    </citation>
    <scope>NUCLEOTIDE SEQUENCE [LARGE SCALE GENOMIC DNA]</scope>
    <source>
        <strain evidence="3 4">P19-061405</strain>
    </source>
</reference>
<evidence type="ECO:0000256" key="1">
    <source>
        <dbReference type="SAM" id="Coils"/>
    </source>
</evidence>
<dbReference type="Gene3D" id="1.10.8.270">
    <property type="entry name" value="putative rabgap domain of human tbc1 domain family member 14 like domains"/>
    <property type="match status" value="1"/>
</dbReference>
<protein>
    <recommendedName>
        <fullName evidence="2">Rab-GAP TBC domain-containing protein</fullName>
    </recommendedName>
</protein>
<dbReference type="Proteomes" id="UP001628156">
    <property type="component" value="Unassembled WGS sequence"/>
</dbReference>
<feature type="coiled-coil region" evidence="1">
    <location>
        <begin position="414"/>
        <end position="448"/>
    </location>
</feature>
<keyword evidence="1" id="KW-0175">Coiled coil</keyword>
<organism evidence="3 4">
    <name type="scientific">Entamoeba nuttalli</name>
    <dbReference type="NCBI Taxonomy" id="412467"/>
    <lineage>
        <taxon>Eukaryota</taxon>
        <taxon>Amoebozoa</taxon>
        <taxon>Evosea</taxon>
        <taxon>Archamoebae</taxon>
        <taxon>Mastigamoebida</taxon>
        <taxon>Entamoebidae</taxon>
        <taxon>Entamoeba</taxon>
    </lineage>
</organism>
<evidence type="ECO:0000313" key="3">
    <source>
        <dbReference type="EMBL" id="GAB1220023.1"/>
    </source>
</evidence>
<proteinExistence type="predicted"/>
<name>A0ABQ0DB89_9EUKA</name>
<dbReference type="InterPro" id="IPR000195">
    <property type="entry name" value="Rab-GAP-TBC_dom"/>
</dbReference>
<dbReference type="EMBL" id="BAAFRS010000047">
    <property type="protein sequence ID" value="GAB1220023.1"/>
    <property type="molecule type" value="Genomic_DNA"/>
</dbReference>
<dbReference type="SUPFAM" id="SSF47923">
    <property type="entry name" value="Ypt/Rab-GAP domain of gyp1p"/>
    <property type="match status" value="2"/>
</dbReference>
<dbReference type="Pfam" id="PF00566">
    <property type="entry name" value="RabGAP-TBC"/>
    <property type="match status" value="1"/>
</dbReference>
<dbReference type="Gene3D" id="1.10.472.80">
    <property type="entry name" value="Ypt/Rab-GAP domain of gyp1p, domain 3"/>
    <property type="match status" value="1"/>
</dbReference>
<dbReference type="PANTHER" id="PTHR22957">
    <property type="entry name" value="TBC1 DOMAIN FAMILY MEMBER GTPASE-ACTIVATING PROTEIN"/>
    <property type="match status" value="1"/>
</dbReference>
<feature type="domain" description="Rab-GAP TBC" evidence="2">
    <location>
        <begin position="60"/>
        <end position="291"/>
    </location>
</feature>
<evidence type="ECO:0000259" key="2">
    <source>
        <dbReference type="PROSITE" id="PS50086"/>
    </source>
</evidence>
<gene>
    <name evidence="3" type="ORF">ENUP19_0047G0082</name>
</gene>
<dbReference type="PROSITE" id="PS50086">
    <property type="entry name" value="TBC_RABGAP"/>
    <property type="match status" value="1"/>
</dbReference>
<keyword evidence="4" id="KW-1185">Reference proteome</keyword>
<evidence type="ECO:0000313" key="4">
    <source>
        <dbReference type="Proteomes" id="UP001628156"/>
    </source>
</evidence>
<accession>A0ABQ0DB89</accession>